<gene>
    <name evidence="1" type="ORF">XD82_1764</name>
</gene>
<evidence type="ECO:0000313" key="1">
    <source>
        <dbReference type="EMBL" id="KUK59880.1"/>
    </source>
</evidence>
<dbReference type="Gene3D" id="3.40.50.170">
    <property type="entry name" value="Formyl transferase, N-terminal domain"/>
    <property type="match status" value="1"/>
</dbReference>
<keyword evidence="1" id="KW-0808">Transferase</keyword>
<reference evidence="2" key="1">
    <citation type="journal article" date="2015" name="MBio">
        <title>Genome-Resolved Metagenomic Analysis Reveals Roles for Candidate Phyla and Other Microbial Community Members in Biogeochemical Transformations in Oil Reservoirs.</title>
        <authorList>
            <person name="Hu P."/>
            <person name="Tom L."/>
            <person name="Singh A."/>
            <person name="Thomas B.C."/>
            <person name="Baker B.J."/>
            <person name="Piceno Y.M."/>
            <person name="Andersen G.L."/>
            <person name="Banfield J.F."/>
        </authorList>
    </citation>
    <scope>NUCLEOTIDE SEQUENCE [LARGE SCALE GENOMIC DNA]</scope>
</reference>
<name>A0A101GKI1_9EURY</name>
<dbReference type="Proteomes" id="UP000054323">
    <property type="component" value="Unassembled WGS sequence"/>
</dbReference>
<dbReference type="EMBL" id="LGGD01000276">
    <property type="protein sequence ID" value="KUK59880.1"/>
    <property type="molecule type" value="Genomic_DNA"/>
</dbReference>
<dbReference type="InterPro" id="IPR036477">
    <property type="entry name" value="Formyl_transf_N_sf"/>
</dbReference>
<dbReference type="SUPFAM" id="SSF53328">
    <property type="entry name" value="Formyltransferase"/>
    <property type="match status" value="1"/>
</dbReference>
<proteinExistence type="predicted"/>
<organism evidence="1 2">
    <name type="scientific">Methanoculleus marisnigri</name>
    <dbReference type="NCBI Taxonomy" id="2198"/>
    <lineage>
        <taxon>Archaea</taxon>
        <taxon>Methanobacteriati</taxon>
        <taxon>Methanobacteriota</taxon>
        <taxon>Stenosarchaea group</taxon>
        <taxon>Methanomicrobia</taxon>
        <taxon>Methanomicrobiales</taxon>
        <taxon>Methanomicrobiaceae</taxon>
        <taxon>Methanoculleus</taxon>
    </lineage>
</organism>
<dbReference type="PATRIC" id="fig|2198.4.peg.344"/>
<accession>A0A101GKI1</accession>
<comment type="caution">
    <text evidence="1">The sequence shown here is derived from an EMBL/GenBank/DDBJ whole genome shotgun (WGS) entry which is preliminary data.</text>
</comment>
<dbReference type="GO" id="GO:0016740">
    <property type="term" value="F:transferase activity"/>
    <property type="evidence" value="ECO:0007669"/>
    <property type="project" value="UniProtKB-KW"/>
</dbReference>
<evidence type="ECO:0000313" key="2">
    <source>
        <dbReference type="Proteomes" id="UP000054323"/>
    </source>
</evidence>
<dbReference type="AlphaFoldDB" id="A0A101GKI1"/>
<sequence length="56" mass="5792">MDPERPGNKKRIAVLASGRGSNFQAVLDAVAAGDIPAICVGLITDNPRAYAAPVSR</sequence>
<protein>
    <submittedName>
        <fullName evidence="1">Phosphoribosylglycinamide formyltransferase 1</fullName>
    </submittedName>
</protein>